<sequence>MSPVDYYLQRDLPRLNVDVVEDGNKPKRGFEGCIIGKDITFKADSIASYFFVSWNPTVHDALLVAASAEFCDRNQRRPSNGWGREFNLRIPVHEPGLWSSKPVSDALHDALRFLTGDRWDITFYARKKHKEPPPQILMELGRPVSAVIPYSDGLDSRAVAGLMGKKLGDGLVRVRLGTGGIDKKSRKKEPFMAVPYSVKTREHTPEPSARIRGFKFTLLSGLAAYLAKADTVFIPESGQGALGPTIVPVGQAYTDYRNHPLFTAKMETLLRRLLGYKVHFVFPQLWNTKGETLRMYMEECDIAPSRLVNTKSCWQGSRQVSINGSSRQCGICAACMLRRMSLHAAGVAEPSGNYVWEKLNTVTLEAGASQEFRRDKITPAMREYAIAGALHMDHLAALRHSPANSALISLSTFQLSQTLGLPPAIVRVHLDRLLAQHEKEWKEFMCSLGPTSFLAEWAVHGYDHAA</sequence>
<dbReference type="InterPro" id="IPR014729">
    <property type="entry name" value="Rossmann-like_a/b/a_fold"/>
</dbReference>
<gene>
    <name evidence="2" type="ORF">EJ913_30870</name>
</gene>
<dbReference type="AlphaFoldDB" id="A0A433IZD8"/>
<proteinExistence type="predicted"/>
<dbReference type="RefSeq" id="WP_127005168.1">
    <property type="nucleotide sequence ID" value="NZ_JBNPXW010000004.1"/>
</dbReference>
<dbReference type="Proteomes" id="UP000280346">
    <property type="component" value="Unassembled WGS sequence"/>
</dbReference>
<dbReference type="Gene3D" id="3.40.50.620">
    <property type="entry name" value="HUPs"/>
    <property type="match status" value="1"/>
</dbReference>
<dbReference type="InterPro" id="IPR018317">
    <property type="entry name" value="QueC"/>
</dbReference>
<evidence type="ECO:0000313" key="3">
    <source>
        <dbReference type="Proteomes" id="UP000280346"/>
    </source>
</evidence>
<evidence type="ECO:0000256" key="1">
    <source>
        <dbReference type="ARBA" id="ARBA00022785"/>
    </source>
</evidence>
<dbReference type="Pfam" id="PF06508">
    <property type="entry name" value="QueC"/>
    <property type="match status" value="1"/>
</dbReference>
<reference evidence="2 3" key="1">
    <citation type="submission" date="2018-12" db="EMBL/GenBank/DDBJ databases">
        <authorList>
            <person name="Yang Y."/>
        </authorList>
    </citation>
    <scope>NUCLEOTIDE SEQUENCE [LARGE SCALE GENOMIC DNA]</scope>
    <source>
        <strain evidence="2 3">GSF71</strain>
    </source>
</reference>
<keyword evidence="3" id="KW-1185">Reference proteome</keyword>
<dbReference type="GO" id="GO:0008616">
    <property type="term" value="P:tRNA queuosine(34) biosynthetic process"/>
    <property type="evidence" value="ECO:0007669"/>
    <property type="project" value="UniProtKB-KW"/>
</dbReference>
<dbReference type="SUPFAM" id="SSF52402">
    <property type="entry name" value="Adenine nucleotide alpha hydrolases-like"/>
    <property type="match status" value="1"/>
</dbReference>
<keyword evidence="1" id="KW-0671">Queuosine biosynthesis</keyword>
<evidence type="ECO:0000313" key="2">
    <source>
        <dbReference type="EMBL" id="RUQ60046.1"/>
    </source>
</evidence>
<accession>A0A433IZD8</accession>
<comment type="caution">
    <text evidence="2">The sequence shown here is derived from an EMBL/GenBank/DDBJ whole genome shotgun (WGS) entry which is preliminary data.</text>
</comment>
<dbReference type="EMBL" id="RZIJ01000058">
    <property type="protein sequence ID" value="RUQ60046.1"/>
    <property type="molecule type" value="Genomic_DNA"/>
</dbReference>
<name>A0A433IZD8_9PROT</name>
<organism evidence="2 3">
    <name type="scientific">Azospirillum doebereinerae</name>
    <dbReference type="NCBI Taxonomy" id="92933"/>
    <lineage>
        <taxon>Bacteria</taxon>
        <taxon>Pseudomonadati</taxon>
        <taxon>Pseudomonadota</taxon>
        <taxon>Alphaproteobacteria</taxon>
        <taxon>Rhodospirillales</taxon>
        <taxon>Azospirillaceae</taxon>
        <taxon>Azospirillum</taxon>
    </lineage>
</organism>
<dbReference type="OrthoDB" id="9789567at2"/>
<protein>
    <submittedName>
        <fullName evidence="2">ATPase</fullName>
    </submittedName>
</protein>